<organism evidence="2 3">
    <name type="scientific">Leucobacter iarius</name>
    <dbReference type="NCBI Taxonomy" id="333963"/>
    <lineage>
        <taxon>Bacteria</taxon>
        <taxon>Bacillati</taxon>
        <taxon>Actinomycetota</taxon>
        <taxon>Actinomycetes</taxon>
        <taxon>Micrococcales</taxon>
        <taxon>Microbacteriaceae</taxon>
        <taxon>Leucobacter</taxon>
    </lineage>
</organism>
<gene>
    <name evidence="2" type="ORF">GCM10009768_05830</name>
</gene>
<sequence length="366" mass="39734">MIPASADLAPTAPSLVPANEHATVPVLAPATEHAPTTEHALGPREWAPREAAHRERADALTAGRRDRTLRHEKHPIEDFLFTYYSVTPGQLRRWHPGAGVVLVGAGIPESDGALPERAGWREYRAVASRRPDDLVFDAAAFLERRGSTVDFVDRLLRSTLEQPATLGCFGLHEWAMVYRQTPDELRHSSLPLRLGHAGTDAVVEANPIRCSHFDAFRFFTPEAVPRNELRPTRATQPDMEQSGCLHAGMDVYKWASKLGPAVPGELLLDCFVLARDIRELDMRASPYDVTGWAGADGRPLEPVAIETPDGKREYARLQAGFAERGNALRERVLDAITDLRRAGTGGAGNAGSASGAGGAGPRTAGR</sequence>
<feature type="compositionally biased region" description="Gly residues" evidence="1">
    <location>
        <begin position="343"/>
        <end position="360"/>
    </location>
</feature>
<feature type="region of interest" description="Disordered" evidence="1">
    <location>
        <begin position="32"/>
        <end position="68"/>
    </location>
</feature>
<feature type="compositionally biased region" description="Basic and acidic residues" evidence="1">
    <location>
        <begin position="46"/>
        <end position="66"/>
    </location>
</feature>
<evidence type="ECO:0008006" key="4">
    <source>
        <dbReference type="Google" id="ProtNLM"/>
    </source>
</evidence>
<evidence type="ECO:0000256" key="1">
    <source>
        <dbReference type="SAM" id="MobiDB-lite"/>
    </source>
</evidence>
<evidence type="ECO:0000313" key="3">
    <source>
        <dbReference type="Proteomes" id="UP001500851"/>
    </source>
</evidence>
<dbReference type="EMBL" id="BAAAOB010000001">
    <property type="protein sequence ID" value="GAA1779788.1"/>
    <property type="molecule type" value="Genomic_DNA"/>
</dbReference>
<feature type="region of interest" description="Disordered" evidence="1">
    <location>
        <begin position="342"/>
        <end position="366"/>
    </location>
</feature>
<evidence type="ECO:0000313" key="2">
    <source>
        <dbReference type="EMBL" id="GAA1779788.1"/>
    </source>
</evidence>
<protein>
    <recommendedName>
        <fullName evidence="4">3-methyladenine DNA glycosylase</fullName>
    </recommendedName>
</protein>
<accession>A0ABP4XET7</accession>
<proteinExistence type="predicted"/>
<name>A0ABP4XET7_9MICO</name>
<reference evidence="3" key="1">
    <citation type="journal article" date="2019" name="Int. J. Syst. Evol. Microbiol.">
        <title>The Global Catalogue of Microorganisms (GCM) 10K type strain sequencing project: providing services to taxonomists for standard genome sequencing and annotation.</title>
        <authorList>
            <consortium name="The Broad Institute Genomics Platform"/>
            <consortium name="The Broad Institute Genome Sequencing Center for Infectious Disease"/>
            <person name="Wu L."/>
            <person name="Ma J."/>
        </authorList>
    </citation>
    <scope>NUCLEOTIDE SEQUENCE [LARGE SCALE GENOMIC DNA]</scope>
    <source>
        <strain evidence="3">JCM 14736</strain>
    </source>
</reference>
<keyword evidence="3" id="KW-1185">Reference proteome</keyword>
<comment type="caution">
    <text evidence="2">The sequence shown here is derived from an EMBL/GenBank/DDBJ whole genome shotgun (WGS) entry which is preliminary data.</text>
</comment>
<dbReference type="Proteomes" id="UP001500851">
    <property type="component" value="Unassembled WGS sequence"/>
</dbReference>